<dbReference type="EMBL" id="JAXBLV010000211">
    <property type="protein sequence ID" value="MDY3562378.1"/>
    <property type="molecule type" value="Genomic_DNA"/>
</dbReference>
<keyword evidence="6" id="KW-1185">Reference proteome</keyword>
<protein>
    <submittedName>
        <fullName evidence="5">Transposase family protein</fullName>
    </submittedName>
</protein>
<dbReference type="RefSeq" id="WP_320688682.1">
    <property type="nucleotide sequence ID" value="NZ_JAXBLV010000211.1"/>
</dbReference>
<gene>
    <name evidence="5" type="ORF">R5W23_003844</name>
</gene>
<evidence type="ECO:0000256" key="3">
    <source>
        <dbReference type="SAM" id="MobiDB-lite"/>
    </source>
</evidence>
<sequence>MAVIVDSSEQRPQRADDSCQKAAHTLKSQMAVDEASGRIVHVSESVPGRWADIKRLDRSGLLNRLPGGVGACGSGAHRDSGPAPAGCAPGANTVGRTAPADRKYNRAFRRHRIGIEHAIGRLRRFRSLSHVNRHRRHGHGHGLRVRAVAGLVNRMLDHRAKAA</sequence>
<evidence type="ECO:0000256" key="1">
    <source>
        <dbReference type="ARBA" id="ARBA00001968"/>
    </source>
</evidence>
<feature type="region of interest" description="Disordered" evidence="3">
    <location>
        <begin position="73"/>
        <end position="98"/>
    </location>
</feature>
<comment type="caution">
    <text evidence="5">The sequence shown here is derived from an EMBL/GenBank/DDBJ whole genome shotgun (WGS) entry which is preliminary data.</text>
</comment>
<keyword evidence="2" id="KW-0479">Metal-binding</keyword>
<evidence type="ECO:0000259" key="4">
    <source>
        <dbReference type="Pfam" id="PF13359"/>
    </source>
</evidence>
<comment type="cofactor">
    <cofactor evidence="1">
        <name>a divalent metal cation</name>
        <dbReference type="ChEBI" id="CHEBI:60240"/>
    </cofactor>
</comment>
<dbReference type="Pfam" id="PF13359">
    <property type="entry name" value="DDE_Tnp_4"/>
    <property type="match status" value="1"/>
</dbReference>
<accession>A0ABU5F7R6</accession>
<dbReference type="InterPro" id="IPR027806">
    <property type="entry name" value="HARBI1_dom"/>
</dbReference>
<name>A0ABU5F7R6_9BACT</name>
<feature type="compositionally biased region" description="Low complexity" evidence="3">
    <location>
        <begin position="81"/>
        <end position="91"/>
    </location>
</feature>
<evidence type="ECO:0000256" key="2">
    <source>
        <dbReference type="ARBA" id="ARBA00022723"/>
    </source>
</evidence>
<evidence type="ECO:0000313" key="6">
    <source>
        <dbReference type="Proteomes" id="UP001272242"/>
    </source>
</evidence>
<reference evidence="6" key="1">
    <citation type="journal article" date="2023" name="Mar. Drugs">
        <title>Gemmata algarum, a Novel Planctomycete Isolated from an Algal Mat, Displays Antimicrobial Activity.</title>
        <authorList>
            <person name="Kumar G."/>
            <person name="Kallscheuer N."/>
            <person name="Kashif M."/>
            <person name="Ahamad S."/>
            <person name="Jagadeeshwari U."/>
            <person name="Pannikurungottu S."/>
            <person name="Haufschild T."/>
            <person name="Kabuu M."/>
            <person name="Sasikala C."/>
            <person name="Jogler C."/>
            <person name="Ramana C."/>
        </authorList>
    </citation>
    <scope>NUCLEOTIDE SEQUENCE [LARGE SCALE GENOMIC DNA]</scope>
    <source>
        <strain evidence="6">JC673</strain>
    </source>
</reference>
<evidence type="ECO:0000313" key="5">
    <source>
        <dbReference type="EMBL" id="MDY3562378.1"/>
    </source>
</evidence>
<dbReference type="Proteomes" id="UP001272242">
    <property type="component" value="Unassembled WGS sequence"/>
</dbReference>
<organism evidence="5 6">
    <name type="scientific">Gemmata algarum</name>
    <dbReference type="NCBI Taxonomy" id="2975278"/>
    <lineage>
        <taxon>Bacteria</taxon>
        <taxon>Pseudomonadati</taxon>
        <taxon>Planctomycetota</taxon>
        <taxon>Planctomycetia</taxon>
        <taxon>Gemmatales</taxon>
        <taxon>Gemmataceae</taxon>
        <taxon>Gemmata</taxon>
    </lineage>
</organism>
<feature type="domain" description="DDE Tnp4" evidence="4">
    <location>
        <begin position="13"/>
        <end position="153"/>
    </location>
</feature>
<proteinExistence type="predicted"/>